<dbReference type="PANTHER" id="PTHR11161:SF0">
    <property type="entry name" value="O-ACYLTRANSFERASE LIKE PROTEIN"/>
    <property type="match status" value="1"/>
</dbReference>
<evidence type="ECO:0000259" key="2">
    <source>
        <dbReference type="Pfam" id="PF01757"/>
    </source>
</evidence>
<feature type="domain" description="Acyltransferase 3" evidence="2">
    <location>
        <begin position="10"/>
        <end position="246"/>
    </location>
</feature>
<accession>A0A1B6FN16</accession>
<feature type="transmembrane region" description="Helical" evidence="1">
    <location>
        <begin position="158"/>
        <end position="178"/>
    </location>
</feature>
<dbReference type="PANTHER" id="PTHR11161">
    <property type="entry name" value="O-ACYLTRANSFERASE"/>
    <property type="match status" value="1"/>
</dbReference>
<dbReference type="GO" id="GO:0016747">
    <property type="term" value="F:acyltransferase activity, transferring groups other than amino-acyl groups"/>
    <property type="evidence" value="ECO:0007669"/>
    <property type="project" value="InterPro"/>
</dbReference>
<keyword evidence="1" id="KW-0472">Membrane</keyword>
<feature type="transmembrane region" description="Helical" evidence="1">
    <location>
        <begin position="233"/>
        <end position="254"/>
    </location>
</feature>
<feature type="transmembrane region" description="Helical" evidence="1">
    <location>
        <begin position="20"/>
        <end position="41"/>
    </location>
</feature>
<dbReference type="AlphaFoldDB" id="A0A1B6FN16"/>
<organism evidence="3">
    <name type="scientific">Cuerna arida</name>
    <dbReference type="NCBI Taxonomy" id="1464854"/>
    <lineage>
        <taxon>Eukaryota</taxon>
        <taxon>Metazoa</taxon>
        <taxon>Ecdysozoa</taxon>
        <taxon>Arthropoda</taxon>
        <taxon>Hexapoda</taxon>
        <taxon>Insecta</taxon>
        <taxon>Pterygota</taxon>
        <taxon>Neoptera</taxon>
        <taxon>Paraneoptera</taxon>
        <taxon>Hemiptera</taxon>
        <taxon>Auchenorrhyncha</taxon>
        <taxon>Membracoidea</taxon>
        <taxon>Cicadellidae</taxon>
        <taxon>Cicadellinae</taxon>
        <taxon>Proconiini</taxon>
        <taxon>Cuerna</taxon>
    </lineage>
</organism>
<dbReference type="EMBL" id="GECZ01018218">
    <property type="protein sequence ID" value="JAS51551.1"/>
    <property type="molecule type" value="Transcribed_RNA"/>
</dbReference>
<dbReference type="Pfam" id="PF01757">
    <property type="entry name" value="Acyl_transf_3"/>
    <property type="match status" value="1"/>
</dbReference>
<gene>
    <name evidence="3" type="ORF">g.6780</name>
</gene>
<sequence>LRKRRSGEHLGIFKQYIQRYFRVTPSMAHIILLASTLNIHFANGPVWNKTVGRFEDLCNCLWWSNLLHISNCIGTPFLCRPETWFLAADFQLFVVSPLLLLPLHSQPKLGLLLLAGVYLLSTSIKTADSFFMLLHPELGLTEGPRGERQVSVGHGNTVYKTATFVVGVAVGYFILEVKSGRLSFALSRRLVWLCWILSTLSLVFALWFSTLFMRPSYEDSPWLLAINAGLVQRLWVLGAAWIVVACTVGYGGLLGKVLSW</sequence>
<keyword evidence="1" id="KW-1133">Transmembrane helix</keyword>
<dbReference type="InterPro" id="IPR002656">
    <property type="entry name" value="Acyl_transf_3_dom"/>
</dbReference>
<evidence type="ECO:0000313" key="3">
    <source>
        <dbReference type="EMBL" id="JAS51551.1"/>
    </source>
</evidence>
<feature type="transmembrane region" description="Helical" evidence="1">
    <location>
        <begin position="190"/>
        <end position="213"/>
    </location>
</feature>
<protein>
    <recommendedName>
        <fullName evidence="2">Acyltransferase 3 domain-containing protein</fullName>
    </recommendedName>
</protein>
<feature type="transmembrane region" description="Helical" evidence="1">
    <location>
        <begin position="84"/>
        <end position="103"/>
    </location>
</feature>
<dbReference type="InterPro" id="IPR052728">
    <property type="entry name" value="O2_lipid_transport_reg"/>
</dbReference>
<keyword evidence="1" id="KW-0812">Transmembrane</keyword>
<name>A0A1B6FN16_9HEMI</name>
<evidence type="ECO:0000256" key="1">
    <source>
        <dbReference type="SAM" id="Phobius"/>
    </source>
</evidence>
<proteinExistence type="predicted"/>
<feature type="transmembrane region" description="Helical" evidence="1">
    <location>
        <begin position="110"/>
        <end position="134"/>
    </location>
</feature>
<feature type="non-terminal residue" evidence="3">
    <location>
        <position position="260"/>
    </location>
</feature>
<reference evidence="3" key="1">
    <citation type="submission" date="2015-11" db="EMBL/GenBank/DDBJ databases">
        <title>De novo transcriptome assembly of four potential Pierce s Disease insect vectors from Arizona vineyards.</title>
        <authorList>
            <person name="Tassone E.E."/>
        </authorList>
    </citation>
    <scope>NUCLEOTIDE SEQUENCE</scope>
</reference>
<feature type="non-terminal residue" evidence="3">
    <location>
        <position position="1"/>
    </location>
</feature>